<dbReference type="GO" id="GO:0009032">
    <property type="term" value="F:thymidine phosphorylase activity"/>
    <property type="evidence" value="ECO:0007669"/>
    <property type="project" value="UniProtKB-EC"/>
</dbReference>
<dbReference type="NCBIfam" id="TIGR02644">
    <property type="entry name" value="Y_phosphoryl"/>
    <property type="match status" value="1"/>
</dbReference>
<evidence type="ECO:0000259" key="5">
    <source>
        <dbReference type="SMART" id="SM00941"/>
    </source>
</evidence>
<proteinExistence type="inferred from homology"/>
<dbReference type="FunFam" id="3.40.1030.10:FF:000003">
    <property type="entry name" value="Pyrimidine-nucleoside phosphorylase"/>
    <property type="match status" value="1"/>
</dbReference>
<organism evidence="6 7">
    <name type="scientific">Eiseniibacteriota bacterium</name>
    <dbReference type="NCBI Taxonomy" id="2212470"/>
    <lineage>
        <taxon>Bacteria</taxon>
        <taxon>Candidatus Eiseniibacteriota</taxon>
    </lineage>
</organism>
<dbReference type="NCBIfam" id="NF004490">
    <property type="entry name" value="PRK05820.1"/>
    <property type="match status" value="1"/>
</dbReference>
<evidence type="ECO:0000256" key="2">
    <source>
        <dbReference type="ARBA" id="ARBA00011738"/>
    </source>
</evidence>
<dbReference type="InterPro" id="IPR036320">
    <property type="entry name" value="Glycosyl_Trfase_fam3_N_dom_sf"/>
</dbReference>
<keyword evidence="3 6" id="KW-0328">Glycosyltransferase</keyword>
<dbReference type="Pfam" id="PF00591">
    <property type="entry name" value="Glycos_transf_3"/>
    <property type="match status" value="1"/>
</dbReference>
<comment type="similarity">
    <text evidence="1">Belongs to the thymidine/pyrimidine-nucleoside phosphorylase family.</text>
</comment>
<dbReference type="PROSITE" id="PS00647">
    <property type="entry name" value="THYMID_PHOSPHORYLASE"/>
    <property type="match status" value="1"/>
</dbReference>
<dbReference type="Proteomes" id="UP000696931">
    <property type="component" value="Unassembled WGS sequence"/>
</dbReference>
<gene>
    <name evidence="6" type="ORF">HZA61_04965</name>
</gene>
<dbReference type="SUPFAM" id="SSF47648">
    <property type="entry name" value="Nucleoside phosphorylase/phosphoribosyltransferase N-terminal domain"/>
    <property type="match status" value="1"/>
</dbReference>
<dbReference type="PIRSF" id="PIRSF000478">
    <property type="entry name" value="TP_PyNP"/>
    <property type="match status" value="1"/>
</dbReference>
<dbReference type="GO" id="GO:0004645">
    <property type="term" value="F:1,4-alpha-oligoglucan phosphorylase activity"/>
    <property type="evidence" value="ECO:0007669"/>
    <property type="project" value="InterPro"/>
</dbReference>
<reference evidence="6" key="1">
    <citation type="submission" date="2020-07" db="EMBL/GenBank/DDBJ databases">
        <title>Huge and variable diversity of episymbiotic CPR bacteria and DPANN archaea in groundwater ecosystems.</title>
        <authorList>
            <person name="He C.Y."/>
            <person name="Keren R."/>
            <person name="Whittaker M."/>
            <person name="Farag I.F."/>
            <person name="Doudna J."/>
            <person name="Cate J.H.D."/>
            <person name="Banfield J.F."/>
        </authorList>
    </citation>
    <scope>NUCLEOTIDE SEQUENCE</scope>
    <source>
        <strain evidence="6">NC_groundwater_1813_Pr3_B-0.1um_71_17</strain>
    </source>
</reference>
<dbReference type="AlphaFoldDB" id="A0A933SF39"/>
<dbReference type="EC" id="2.4.2.4" evidence="6"/>
<feature type="domain" description="Pyrimidine nucleoside phosphorylase C-terminal" evidence="5">
    <location>
        <begin position="346"/>
        <end position="418"/>
    </location>
</feature>
<dbReference type="GO" id="GO:0006213">
    <property type="term" value="P:pyrimidine nucleoside metabolic process"/>
    <property type="evidence" value="ECO:0007669"/>
    <property type="project" value="InterPro"/>
</dbReference>
<dbReference type="Pfam" id="PF07831">
    <property type="entry name" value="PYNP_C"/>
    <property type="match status" value="1"/>
</dbReference>
<dbReference type="InterPro" id="IPR017872">
    <property type="entry name" value="Pyrmidine_PPase_CS"/>
</dbReference>
<sequence length="433" mass="45921">MIDPREFIRTKRNRQTHAPDAIREFVAAYLRKEVHDYQVSAWLMAAFLNGLDGAETDALTHALLHSGRVFDWSSLGRPSADKHSTGGVGDKISLMLAPVVAACGVLVPMVSGRGLGHTGGTLDKLEAIPGFRTTLPPEQMRDQLDRLGIVMVGQGPDLAPADGLFYSLRDVTSTVEFEPFIVSSIVSKKIAEGARALAYDVKCGSGAFMKTPEQARSLAKRLVATSRALGANAAALITDMNWPLGGAVGNALEVREACETLHGEGPADTRELTVELSALMLRLAGAVPDDDAGRVRAARALDDGSAWEVFLRMVEAQGGDPKSLEHATNLHPAPVVSMVPAERDGVVSGCDCFALGELIVSMGGGRRAKEDAIDPRVGLVVLRQPGDAVKKGEPLAELHLAAPDLGIVERASECFSIADAASPRGTTLLERVE</sequence>
<accession>A0A933SF39</accession>
<evidence type="ECO:0000256" key="4">
    <source>
        <dbReference type="ARBA" id="ARBA00022679"/>
    </source>
</evidence>
<protein>
    <submittedName>
        <fullName evidence="6">Thymidine phosphorylase</fullName>
        <ecNumber evidence="6">2.4.2.4</ecNumber>
    </submittedName>
</protein>
<dbReference type="SMART" id="SM00941">
    <property type="entry name" value="PYNP_C"/>
    <property type="match status" value="1"/>
</dbReference>
<dbReference type="SUPFAM" id="SSF54680">
    <property type="entry name" value="Pyrimidine nucleoside phosphorylase C-terminal domain"/>
    <property type="match status" value="1"/>
</dbReference>
<dbReference type="PANTHER" id="PTHR10515:SF0">
    <property type="entry name" value="THYMIDINE PHOSPHORYLASE"/>
    <property type="match status" value="1"/>
</dbReference>
<dbReference type="InterPro" id="IPR000053">
    <property type="entry name" value="Thymidine/pyrmidine_PPase"/>
</dbReference>
<evidence type="ECO:0000256" key="1">
    <source>
        <dbReference type="ARBA" id="ARBA00006915"/>
    </source>
</evidence>
<name>A0A933SF39_UNCEI</name>
<dbReference type="InterPro" id="IPR035902">
    <property type="entry name" value="Nuc_phospho_transferase"/>
</dbReference>
<dbReference type="Gene3D" id="3.90.1170.30">
    <property type="entry name" value="Pyrimidine nucleoside phosphorylase-like, C-terminal domain"/>
    <property type="match status" value="1"/>
</dbReference>
<dbReference type="Pfam" id="PF02885">
    <property type="entry name" value="Glycos_trans_3N"/>
    <property type="match status" value="1"/>
</dbReference>
<dbReference type="EMBL" id="JACRIW010000037">
    <property type="protein sequence ID" value="MBI5168819.1"/>
    <property type="molecule type" value="Genomic_DNA"/>
</dbReference>
<evidence type="ECO:0000256" key="3">
    <source>
        <dbReference type="ARBA" id="ARBA00022676"/>
    </source>
</evidence>
<evidence type="ECO:0000313" key="7">
    <source>
        <dbReference type="Proteomes" id="UP000696931"/>
    </source>
</evidence>
<keyword evidence="4 6" id="KW-0808">Transferase</keyword>
<comment type="caution">
    <text evidence="6">The sequence shown here is derived from an EMBL/GenBank/DDBJ whole genome shotgun (WGS) entry which is preliminary data.</text>
</comment>
<dbReference type="Gene3D" id="3.40.1030.10">
    <property type="entry name" value="Nucleoside phosphorylase/phosphoribosyltransferase catalytic domain"/>
    <property type="match status" value="1"/>
</dbReference>
<dbReference type="GO" id="GO:0005829">
    <property type="term" value="C:cytosol"/>
    <property type="evidence" value="ECO:0007669"/>
    <property type="project" value="TreeGrafter"/>
</dbReference>
<dbReference type="InterPro" id="IPR013102">
    <property type="entry name" value="PYNP_C"/>
</dbReference>
<dbReference type="InterPro" id="IPR018090">
    <property type="entry name" value="Pyrmidine_PPas_bac/euk"/>
</dbReference>
<dbReference type="PANTHER" id="PTHR10515">
    <property type="entry name" value="THYMIDINE PHOSPHORYLASE"/>
    <property type="match status" value="1"/>
</dbReference>
<evidence type="ECO:0000313" key="6">
    <source>
        <dbReference type="EMBL" id="MBI5168819.1"/>
    </source>
</evidence>
<comment type="subunit">
    <text evidence="2">Homodimer.</text>
</comment>
<dbReference type="SUPFAM" id="SSF52418">
    <property type="entry name" value="Nucleoside phosphorylase/phosphoribosyltransferase catalytic domain"/>
    <property type="match status" value="1"/>
</dbReference>
<dbReference type="InterPro" id="IPR017459">
    <property type="entry name" value="Glycosyl_Trfase_fam3_N_dom"/>
</dbReference>
<dbReference type="Gene3D" id="1.20.970.10">
    <property type="entry name" value="Transferase, Pyrimidine Nucleoside Phosphorylase, Chain C"/>
    <property type="match status" value="1"/>
</dbReference>
<dbReference type="InterPro" id="IPR000312">
    <property type="entry name" value="Glycosyl_Trfase_fam3"/>
</dbReference>
<dbReference type="GO" id="GO:0006206">
    <property type="term" value="P:pyrimidine nucleobase metabolic process"/>
    <property type="evidence" value="ECO:0007669"/>
    <property type="project" value="InterPro"/>
</dbReference>
<dbReference type="InterPro" id="IPR036566">
    <property type="entry name" value="PYNP-like_C_sf"/>
</dbReference>